<dbReference type="GO" id="GO:0005737">
    <property type="term" value="C:cytoplasm"/>
    <property type="evidence" value="ECO:0007669"/>
    <property type="project" value="TreeGrafter"/>
</dbReference>
<reference evidence="9" key="1">
    <citation type="submission" date="2018-04" db="EMBL/GenBank/DDBJ databases">
        <title>WGS assembly of Panicum hallii.</title>
        <authorList>
            <person name="Lovell J."/>
            <person name="Jenkins J."/>
            <person name="Lowry D."/>
            <person name="Mamidi S."/>
            <person name="Sreedasyam A."/>
            <person name="Weng X."/>
            <person name="Barry K."/>
            <person name="Bonette J."/>
            <person name="Campitelli B."/>
            <person name="Daum C."/>
            <person name="Gordon S."/>
            <person name="Gould B."/>
            <person name="Lipzen A."/>
            <person name="Macqueen A."/>
            <person name="Palacio-Mejia J."/>
            <person name="Plott C."/>
            <person name="Shakirov E."/>
            <person name="Shu S."/>
            <person name="Yoshinaga Y."/>
            <person name="Zane M."/>
            <person name="Rokhsar D."/>
            <person name="Grimwood J."/>
            <person name="Schmutz J."/>
            <person name="Juenger T."/>
        </authorList>
    </citation>
    <scope>NUCLEOTIDE SEQUENCE [LARGE SCALE GENOMIC DNA]</scope>
    <source>
        <strain evidence="9">FIL2</strain>
    </source>
</reference>
<dbReference type="InterPro" id="IPR012337">
    <property type="entry name" value="RNaseH-like_sf"/>
</dbReference>
<dbReference type="SMART" id="SM00479">
    <property type="entry name" value="EXOIII"/>
    <property type="match status" value="1"/>
</dbReference>
<dbReference type="SUPFAM" id="SSF53098">
    <property type="entry name" value="Ribonuclease H-like"/>
    <property type="match status" value="1"/>
</dbReference>
<evidence type="ECO:0000256" key="6">
    <source>
        <dbReference type="ARBA" id="ARBA00022842"/>
    </source>
</evidence>
<organism evidence="9">
    <name type="scientific">Panicum hallii</name>
    <dbReference type="NCBI Taxonomy" id="206008"/>
    <lineage>
        <taxon>Eukaryota</taxon>
        <taxon>Viridiplantae</taxon>
        <taxon>Streptophyta</taxon>
        <taxon>Embryophyta</taxon>
        <taxon>Tracheophyta</taxon>
        <taxon>Spermatophyta</taxon>
        <taxon>Magnoliopsida</taxon>
        <taxon>Liliopsida</taxon>
        <taxon>Poales</taxon>
        <taxon>Poaceae</taxon>
        <taxon>PACMAD clade</taxon>
        <taxon>Panicoideae</taxon>
        <taxon>Panicodae</taxon>
        <taxon>Paniceae</taxon>
        <taxon>Panicinae</taxon>
        <taxon>Panicum</taxon>
        <taxon>Panicum sect. Panicum</taxon>
    </lineage>
</organism>
<dbReference type="GO" id="GO:0006308">
    <property type="term" value="P:DNA catabolic process"/>
    <property type="evidence" value="ECO:0007669"/>
    <property type="project" value="TreeGrafter"/>
</dbReference>
<name>A0A2S3IRT6_9POAL</name>
<evidence type="ECO:0000259" key="8">
    <source>
        <dbReference type="SMART" id="SM00479"/>
    </source>
</evidence>
<protein>
    <recommendedName>
        <fullName evidence="8">Exonuclease domain-containing protein</fullName>
    </recommendedName>
</protein>
<dbReference type="GO" id="GO:0003676">
    <property type="term" value="F:nucleic acid binding"/>
    <property type="evidence" value="ECO:0007669"/>
    <property type="project" value="InterPro"/>
</dbReference>
<comment type="similarity">
    <text evidence="7">Belongs to the exonuclease superfamily. TREX family.</text>
</comment>
<dbReference type="FunFam" id="3.30.420.10:FF:000081">
    <property type="entry name" value="Exonuclease DPD1 chloroplastic/mitochondrial"/>
    <property type="match status" value="1"/>
</dbReference>
<dbReference type="InterPro" id="IPR040393">
    <property type="entry name" value="TREX1/2"/>
</dbReference>
<comment type="cofactor">
    <cofactor evidence="1">
        <name>Mg(2+)</name>
        <dbReference type="ChEBI" id="CHEBI:18420"/>
    </cofactor>
</comment>
<dbReference type="GO" id="GO:0008296">
    <property type="term" value="F:3'-5'-DNA exonuclease activity"/>
    <property type="evidence" value="ECO:0007669"/>
    <property type="project" value="TreeGrafter"/>
</dbReference>
<evidence type="ECO:0000313" key="9">
    <source>
        <dbReference type="EMBL" id="PAN50065.1"/>
    </source>
</evidence>
<keyword evidence="2" id="KW-0540">Nuclease</keyword>
<accession>A0A2S3IRT6</accession>
<keyword evidence="4" id="KW-0378">Hydrolase</keyword>
<dbReference type="GO" id="GO:0046872">
    <property type="term" value="F:metal ion binding"/>
    <property type="evidence" value="ECO:0007669"/>
    <property type="project" value="UniProtKB-KW"/>
</dbReference>
<dbReference type="PANTHER" id="PTHR13058">
    <property type="entry name" value="THREE PRIME REPAIR EXONUCLEASE 1, 2"/>
    <property type="match status" value="1"/>
</dbReference>
<sequence>MSLSSICCGNFHLLKNSIGSTCSIKLLKYHSRSIYETLFSIRRHQSRPLSTTVLARSTRKGSKQSFSNSRHLHGESVESSIEVFKQSELEQLKSLHTYNVEEKFSGVKTEWPATILVFDIETTGFSRREDRIIEFAVRDLMGGKNSTFQTLINPEKDVKNTYIHGISNNMLSRPDVPRFGELIPILLQYVWSRQMDGKPVLWIAHNGRSFDVPFLIFEFRRCKVEMPGDWLFVDTLPIARQLVDSEGSKLSSVSLEKLRERYKIPLTGSAHRAMQDVTTLCYVLQKLTFELKLTVPQLLEKSFRASDLPATRPEK</sequence>
<dbReference type="AlphaFoldDB" id="A0A2S3IRT6"/>
<keyword evidence="3" id="KW-0479">Metal-binding</keyword>
<dbReference type="Gramene" id="PAN50065">
    <property type="protein sequence ID" value="PAN50065"/>
    <property type="gene ID" value="PAHAL_9G495700"/>
</dbReference>
<dbReference type="Proteomes" id="UP000243499">
    <property type="component" value="Chromosome 9"/>
</dbReference>
<evidence type="ECO:0000256" key="1">
    <source>
        <dbReference type="ARBA" id="ARBA00001946"/>
    </source>
</evidence>
<evidence type="ECO:0000256" key="3">
    <source>
        <dbReference type="ARBA" id="ARBA00022723"/>
    </source>
</evidence>
<evidence type="ECO:0000256" key="2">
    <source>
        <dbReference type="ARBA" id="ARBA00022722"/>
    </source>
</evidence>
<keyword evidence="5" id="KW-0269">Exonuclease</keyword>
<dbReference type="InterPro" id="IPR013520">
    <property type="entry name" value="Ribonucl_H"/>
</dbReference>
<evidence type="ECO:0000256" key="5">
    <source>
        <dbReference type="ARBA" id="ARBA00022839"/>
    </source>
</evidence>
<dbReference type="PANTHER" id="PTHR13058:SF19">
    <property type="entry name" value="LD40940P"/>
    <property type="match status" value="1"/>
</dbReference>
<evidence type="ECO:0000256" key="4">
    <source>
        <dbReference type="ARBA" id="ARBA00022801"/>
    </source>
</evidence>
<dbReference type="InterPro" id="IPR036397">
    <property type="entry name" value="RNaseH_sf"/>
</dbReference>
<dbReference type="Gene3D" id="3.30.420.10">
    <property type="entry name" value="Ribonuclease H-like superfamily/Ribonuclease H"/>
    <property type="match status" value="1"/>
</dbReference>
<evidence type="ECO:0000256" key="7">
    <source>
        <dbReference type="ARBA" id="ARBA00025769"/>
    </source>
</evidence>
<feature type="domain" description="Exonuclease" evidence="8">
    <location>
        <begin position="114"/>
        <end position="293"/>
    </location>
</feature>
<keyword evidence="6" id="KW-0460">Magnesium</keyword>
<dbReference type="EMBL" id="CM008054">
    <property type="protein sequence ID" value="PAN50065.1"/>
    <property type="molecule type" value="Genomic_DNA"/>
</dbReference>
<gene>
    <name evidence="9" type="ORF">PAHAL_9G495700</name>
</gene>
<dbReference type="CDD" id="cd06127">
    <property type="entry name" value="DEDDh"/>
    <property type="match status" value="1"/>
</dbReference>
<dbReference type="Pfam" id="PF00929">
    <property type="entry name" value="RNase_T"/>
    <property type="match status" value="1"/>
</dbReference>
<proteinExistence type="inferred from homology"/>